<keyword evidence="4" id="KW-0862">Zinc</keyword>
<evidence type="ECO:0000256" key="5">
    <source>
        <dbReference type="SAM" id="MobiDB-lite"/>
    </source>
</evidence>
<feature type="region of interest" description="Disordered" evidence="5">
    <location>
        <begin position="1"/>
        <end position="21"/>
    </location>
</feature>
<evidence type="ECO:0000313" key="7">
    <source>
        <dbReference type="EMBL" id="GAA5053817.1"/>
    </source>
</evidence>
<dbReference type="GO" id="GO:0046872">
    <property type="term" value="F:metal ion binding"/>
    <property type="evidence" value="ECO:0007669"/>
    <property type="project" value="UniProtKB-KW"/>
</dbReference>
<dbReference type="PIRSF" id="PIRSF039012">
    <property type="entry name" value="ASP"/>
    <property type="match status" value="1"/>
</dbReference>
<organism evidence="7 8">
    <name type="scientific">Haladaptatus pallidirubidus</name>
    <dbReference type="NCBI Taxonomy" id="1008152"/>
    <lineage>
        <taxon>Archaea</taxon>
        <taxon>Methanobacteriati</taxon>
        <taxon>Methanobacteriota</taxon>
        <taxon>Stenosarchaea group</taxon>
        <taxon>Halobacteria</taxon>
        <taxon>Halobacteriales</taxon>
        <taxon>Haladaptataceae</taxon>
        <taxon>Haladaptatus</taxon>
    </lineage>
</organism>
<comment type="cofactor">
    <cofactor evidence="1">
        <name>Zn(2+)</name>
        <dbReference type="ChEBI" id="CHEBI:29105"/>
    </cofactor>
</comment>
<name>A0AAV3UJM5_9EURY</name>
<dbReference type="GO" id="GO:0016788">
    <property type="term" value="F:hydrolase activity, acting on ester bonds"/>
    <property type="evidence" value="ECO:0007669"/>
    <property type="project" value="InterPro"/>
</dbReference>
<evidence type="ECO:0000313" key="8">
    <source>
        <dbReference type="Proteomes" id="UP001501729"/>
    </source>
</evidence>
<dbReference type="InterPro" id="IPR043795">
    <property type="entry name" value="N-alpha-Ac-DABA-like"/>
</dbReference>
<dbReference type="EMBL" id="BAABKX010000013">
    <property type="protein sequence ID" value="GAA5053817.1"/>
    <property type="molecule type" value="Genomic_DNA"/>
</dbReference>
<dbReference type="PANTHER" id="PTHR37326">
    <property type="entry name" value="BLL3975 PROTEIN"/>
    <property type="match status" value="1"/>
</dbReference>
<comment type="caution">
    <text evidence="7">The sequence shown here is derived from an EMBL/GenBank/DDBJ whole genome shotgun (WGS) entry which is preliminary data.</text>
</comment>
<dbReference type="AlphaFoldDB" id="A0AAV3UJM5"/>
<dbReference type="Pfam" id="PF24827">
    <property type="entry name" value="AstE_AspA_cat"/>
    <property type="match status" value="1"/>
</dbReference>
<dbReference type="Proteomes" id="UP001501729">
    <property type="component" value="Unassembled WGS sequence"/>
</dbReference>
<gene>
    <name evidence="7" type="ORF">GCM10025751_31570</name>
</gene>
<sequence length="326" mass="35574">MDESTHTATNETLARLPSGTQIKTTIHTYTGSENGPTVYIQAAQHGREVNGAEVLRRLHDQIIDVDLAGRVIAVPVADPITFDHVSYITPEQLDPVNPNMNRVWPGKENGSVHERMAARLWKHARQADVIIDLHTGSPNMLPHVVALDGHADSIELGRVFGTGLLLTEQAHTAASEEWHRRSFGGKLRVAAVEEGIPSITPELAYSKQIIEDAVEIGLTGILNVLRHLDILDEPPVDTGPQTLARNHLGRIVASESGLFRSTPDITVGSSVENGTFLGTLYDPTTYEPLQTVRADRNGLLYVLTQEATIIMGETLANIAEPYDSQD</sequence>
<dbReference type="InterPro" id="IPR053138">
    <property type="entry name" value="N-alpha-Ac-DABA_deacetylase"/>
</dbReference>
<keyword evidence="8" id="KW-1185">Reference proteome</keyword>
<dbReference type="Gene3D" id="3.40.630.10">
    <property type="entry name" value="Zn peptidases"/>
    <property type="match status" value="1"/>
</dbReference>
<evidence type="ECO:0000259" key="6">
    <source>
        <dbReference type="Pfam" id="PF24827"/>
    </source>
</evidence>
<reference evidence="7 8" key="1">
    <citation type="journal article" date="2019" name="Int. J. Syst. Evol. Microbiol.">
        <title>The Global Catalogue of Microorganisms (GCM) 10K type strain sequencing project: providing services to taxonomists for standard genome sequencing and annotation.</title>
        <authorList>
            <consortium name="The Broad Institute Genomics Platform"/>
            <consortium name="The Broad Institute Genome Sequencing Center for Infectious Disease"/>
            <person name="Wu L."/>
            <person name="Ma J."/>
        </authorList>
    </citation>
    <scope>NUCLEOTIDE SEQUENCE [LARGE SCALE GENOMIC DNA]</scope>
    <source>
        <strain evidence="7 8">JCM 17504</strain>
    </source>
</reference>
<dbReference type="GeneID" id="68616793"/>
<dbReference type="PANTHER" id="PTHR37326:SF1">
    <property type="entry name" value="BLL3975 PROTEIN"/>
    <property type="match status" value="1"/>
</dbReference>
<dbReference type="RefSeq" id="WP_227778481.1">
    <property type="nucleotide sequence ID" value="NZ_BAABKX010000013.1"/>
</dbReference>
<evidence type="ECO:0000256" key="3">
    <source>
        <dbReference type="ARBA" id="ARBA00022801"/>
    </source>
</evidence>
<evidence type="ECO:0000256" key="2">
    <source>
        <dbReference type="ARBA" id="ARBA00022723"/>
    </source>
</evidence>
<feature type="domain" description="Succinylglutamate desuccinylase/Aspartoacylase catalytic" evidence="6">
    <location>
        <begin position="34"/>
        <end position="228"/>
    </location>
</feature>
<dbReference type="GO" id="GO:0016811">
    <property type="term" value="F:hydrolase activity, acting on carbon-nitrogen (but not peptide) bonds, in linear amides"/>
    <property type="evidence" value="ECO:0007669"/>
    <property type="project" value="InterPro"/>
</dbReference>
<keyword evidence="3" id="KW-0378">Hydrolase</keyword>
<accession>A0AAV3UJM5</accession>
<protein>
    <submittedName>
        <fullName evidence="7">Succinylglutamate desuccinylase/aspartoacylase family protein</fullName>
    </submittedName>
</protein>
<evidence type="ECO:0000256" key="4">
    <source>
        <dbReference type="ARBA" id="ARBA00022833"/>
    </source>
</evidence>
<keyword evidence="2" id="KW-0479">Metal-binding</keyword>
<evidence type="ECO:0000256" key="1">
    <source>
        <dbReference type="ARBA" id="ARBA00001947"/>
    </source>
</evidence>
<dbReference type="InterPro" id="IPR055438">
    <property type="entry name" value="AstE_AspA_cat"/>
</dbReference>
<proteinExistence type="predicted"/>
<dbReference type="SUPFAM" id="SSF53187">
    <property type="entry name" value="Zn-dependent exopeptidases"/>
    <property type="match status" value="1"/>
</dbReference>